<evidence type="ECO:0000256" key="4">
    <source>
        <dbReference type="SAM" id="MobiDB-lite"/>
    </source>
</evidence>
<dbReference type="PANTHER" id="PTHR13237">
    <property type="entry name" value="SOMETHING ABOUT SILENCING PROTEIN 10-RELATED"/>
    <property type="match status" value="1"/>
</dbReference>
<organism evidence="6">
    <name type="scientific">Lotharella oceanica</name>
    <dbReference type="NCBI Taxonomy" id="641309"/>
    <lineage>
        <taxon>Eukaryota</taxon>
        <taxon>Sar</taxon>
        <taxon>Rhizaria</taxon>
        <taxon>Cercozoa</taxon>
        <taxon>Chlorarachniophyceae</taxon>
        <taxon>Lotharella</taxon>
    </lineage>
</organism>
<keyword evidence="3" id="KW-0539">Nucleus</keyword>
<evidence type="ECO:0000313" key="6">
    <source>
        <dbReference type="EMBL" id="CAD9748565.1"/>
    </source>
</evidence>
<feature type="region of interest" description="Disordered" evidence="4">
    <location>
        <begin position="1"/>
        <end position="111"/>
    </location>
</feature>
<proteinExistence type="inferred from homology"/>
<gene>
    <name evidence="6" type="ORF">LSP00402_LOCUS2299</name>
</gene>
<protein>
    <recommendedName>
        <fullName evidence="5">Sas10 C-terminal domain-containing protein</fullName>
    </recommendedName>
</protein>
<comment type="similarity">
    <text evidence="2">Belongs to the SAS10 family.</text>
</comment>
<dbReference type="GO" id="GO:0000462">
    <property type="term" value="P:maturation of SSU-rRNA from tricistronic rRNA transcript (SSU-rRNA, 5.8S rRNA, LSU-rRNA)"/>
    <property type="evidence" value="ECO:0007669"/>
    <property type="project" value="TreeGrafter"/>
</dbReference>
<comment type="subcellular location">
    <subcellularLocation>
        <location evidence="1">Nucleus</location>
    </subcellularLocation>
</comment>
<name>A0A7S2X7F8_9EUKA</name>
<sequence>MPDEPPSATSNVVKKKREAKSSSNKKVKKKKKKQKSSKLKETPAKTTSAKKKKKSKKSAKKTPRKSDGMEDYFMQLGKEPTDDDPSASGALLEERGLPVLPGDGEGDFMDDEFGEDDFAFMQMMQKAAQEEKKASKKEPKKAGPKKQKGIFLTAEDPDKIHQDGRRKAAKKILKNRGLTRVRNKKYRTPHLRARHKFEKAMKKRRDQVRDFKGSEAARYLGEKTGIKANIIKSTKIKL</sequence>
<feature type="compositionally biased region" description="Basic and acidic residues" evidence="4">
    <location>
        <begin position="128"/>
        <end position="141"/>
    </location>
</feature>
<dbReference type="AlphaFoldDB" id="A0A7S2X7F8"/>
<evidence type="ECO:0000256" key="3">
    <source>
        <dbReference type="ARBA" id="ARBA00023242"/>
    </source>
</evidence>
<feature type="compositionally biased region" description="Basic and acidic residues" evidence="4">
    <location>
        <begin position="156"/>
        <end position="166"/>
    </location>
</feature>
<dbReference type="InterPro" id="IPR018972">
    <property type="entry name" value="Sas10_C_dom"/>
</dbReference>
<feature type="region of interest" description="Disordered" evidence="4">
    <location>
        <begin position="124"/>
        <end position="166"/>
    </location>
</feature>
<feature type="domain" description="Sas10 C-terminal" evidence="5">
    <location>
        <begin position="163"/>
        <end position="236"/>
    </location>
</feature>
<dbReference type="GO" id="GO:0032040">
    <property type="term" value="C:small-subunit processome"/>
    <property type="evidence" value="ECO:0007669"/>
    <property type="project" value="TreeGrafter"/>
</dbReference>
<dbReference type="Pfam" id="PF09368">
    <property type="entry name" value="Sas10"/>
    <property type="match status" value="1"/>
</dbReference>
<reference evidence="6" key="1">
    <citation type="submission" date="2021-01" db="EMBL/GenBank/DDBJ databases">
        <authorList>
            <person name="Corre E."/>
            <person name="Pelletier E."/>
            <person name="Niang G."/>
            <person name="Scheremetjew M."/>
            <person name="Finn R."/>
            <person name="Kale V."/>
            <person name="Holt S."/>
            <person name="Cochrane G."/>
            <person name="Meng A."/>
            <person name="Brown T."/>
            <person name="Cohen L."/>
        </authorList>
    </citation>
    <scope>NUCLEOTIDE SEQUENCE</scope>
    <source>
        <strain evidence="6">CCMP622</strain>
    </source>
</reference>
<dbReference type="PANTHER" id="PTHR13237:SF8">
    <property type="entry name" value="SOMETHING ABOUT SILENCING PROTEIN 10"/>
    <property type="match status" value="1"/>
</dbReference>
<dbReference type="EMBL" id="HBHP01003614">
    <property type="protein sequence ID" value="CAD9748565.1"/>
    <property type="molecule type" value="Transcribed_RNA"/>
</dbReference>
<evidence type="ECO:0000256" key="1">
    <source>
        <dbReference type="ARBA" id="ARBA00004123"/>
    </source>
</evidence>
<feature type="compositionally biased region" description="Basic residues" evidence="4">
    <location>
        <begin position="13"/>
        <end position="37"/>
    </location>
</feature>
<evidence type="ECO:0000259" key="5">
    <source>
        <dbReference type="Pfam" id="PF09368"/>
    </source>
</evidence>
<feature type="compositionally biased region" description="Basic residues" evidence="4">
    <location>
        <begin position="48"/>
        <end position="63"/>
    </location>
</feature>
<accession>A0A7S2X7F8</accession>
<evidence type="ECO:0000256" key="2">
    <source>
        <dbReference type="ARBA" id="ARBA00010979"/>
    </source>
</evidence>